<dbReference type="GO" id="GO:0016787">
    <property type="term" value="F:hydrolase activity"/>
    <property type="evidence" value="ECO:0007669"/>
    <property type="project" value="UniProtKB-KW"/>
</dbReference>
<dbReference type="Proteomes" id="UP001595533">
    <property type="component" value="Unassembled WGS sequence"/>
</dbReference>
<dbReference type="InterPro" id="IPR007484">
    <property type="entry name" value="Peptidase_M28"/>
</dbReference>
<evidence type="ECO:0000256" key="1">
    <source>
        <dbReference type="SAM" id="SignalP"/>
    </source>
</evidence>
<dbReference type="PANTHER" id="PTHR12147:SF26">
    <property type="entry name" value="PEPTIDASE M28 DOMAIN-CONTAINING PROTEIN"/>
    <property type="match status" value="1"/>
</dbReference>
<evidence type="ECO:0000259" key="2">
    <source>
        <dbReference type="Pfam" id="PF04389"/>
    </source>
</evidence>
<dbReference type="SUPFAM" id="SSF53187">
    <property type="entry name" value="Zn-dependent exopeptidases"/>
    <property type="match status" value="1"/>
</dbReference>
<dbReference type="CDD" id="cd04820">
    <property type="entry name" value="PA_M28_1_1"/>
    <property type="match status" value="1"/>
</dbReference>
<dbReference type="Pfam" id="PF04389">
    <property type="entry name" value="Peptidase_M28"/>
    <property type="match status" value="1"/>
</dbReference>
<dbReference type="EC" id="3.4.-.-" evidence="3"/>
<feature type="domain" description="Peptidase M28" evidence="2">
    <location>
        <begin position="292"/>
        <end position="509"/>
    </location>
</feature>
<feature type="chain" id="PRO_5047224285" evidence="1">
    <location>
        <begin position="25"/>
        <end position="539"/>
    </location>
</feature>
<dbReference type="InterPro" id="IPR045175">
    <property type="entry name" value="M28_fam"/>
</dbReference>
<gene>
    <name evidence="3" type="ORF">ACFODZ_08130</name>
</gene>
<accession>A0ABV7JAK4</accession>
<reference evidence="4" key="1">
    <citation type="journal article" date="2019" name="Int. J. Syst. Evol. Microbiol.">
        <title>The Global Catalogue of Microorganisms (GCM) 10K type strain sequencing project: providing services to taxonomists for standard genome sequencing and annotation.</title>
        <authorList>
            <consortium name="The Broad Institute Genomics Platform"/>
            <consortium name="The Broad Institute Genome Sequencing Center for Infectious Disease"/>
            <person name="Wu L."/>
            <person name="Ma J."/>
        </authorList>
    </citation>
    <scope>NUCLEOTIDE SEQUENCE [LARGE SCALE GENOMIC DNA]</scope>
    <source>
        <strain evidence="4">KCTC 42953</strain>
    </source>
</reference>
<dbReference type="RefSeq" id="WP_077412476.1">
    <property type="nucleotide sequence ID" value="NZ_JBHRTS010000004.1"/>
</dbReference>
<organism evidence="3 4">
    <name type="scientific">Marinicella sediminis</name>
    <dbReference type="NCBI Taxonomy" id="1792834"/>
    <lineage>
        <taxon>Bacteria</taxon>
        <taxon>Pseudomonadati</taxon>
        <taxon>Pseudomonadota</taxon>
        <taxon>Gammaproteobacteria</taxon>
        <taxon>Lysobacterales</taxon>
        <taxon>Marinicellaceae</taxon>
        <taxon>Marinicella</taxon>
    </lineage>
</organism>
<proteinExistence type="predicted"/>
<dbReference type="EMBL" id="JBHRTS010000004">
    <property type="protein sequence ID" value="MFC3194207.1"/>
    <property type="molecule type" value="Genomic_DNA"/>
</dbReference>
<protein>
    <submittedName>
        <fullName evidence="3">M28 family metallopeptidase</fullName>
        <ecNumber evidence="3">3.4.-.-</ecNumber>
    </submittedName>
</protein>
<dbReference type="SUPFAM" id="SSF52025">
    <property type="entry name" value="PA domain"/>
    <property type="match status" value="1"/>
</dbReference>
<comment type="caution">
    <text evidence="3">The sequence shown here is derived from an EMBL/GenBank/DDBJ whole genome shotgun (WGS) entry which is preliminary data.</text>
</comment>
<dbReference type="InterPro" id="IPR046450">
    <property type="entry name" value="PA_dom_sf"/>
</dbReference>
<keyword evidence="3" id="KW-0378">Hydrolase</keyword>
<dbReference type="Gene3D" id="3.50.30.30">
    <property type="match status" value="1"/>
</dbReference>
<evidence type="ECO:0000313" key="4">
    <source>
        <dbReference type="Proteomes" id="UP001595533"/>
    </source>
</evidence>
<keyword evidence="1" id="KW-0732">Signal</keyword>
<dbReference type="Gene3D" id="3.40.630.10">
    <property type="entry name" value="Zn peptidases"/>
    <property type="match status" value="2"/>
</dbReference>
<sequence>MNQKLTLRALSVMLLCLVMNNTLATDTAKRFAAHMDFLASDLLRGRDTGSPGHEVAAQYIATEFAKMGIVPAGDDGTYLQRIEFKSTLLDLTSPEFSYTDGDDVTQLEFLTEFTVGANINRTSSAVTGELVFAGFGIDAPFLEYSDFEGIDLTGKIAVVLSGRPQHFPSEEGAHYSRKGTQALVDRGAVGIITVVTPVSERIFPFSRAKEYISKPRIRWVNESGVVQNGYPEIQGSAGLSMAAAKELFSRAGMDLQAIYEQIENGQQPAGQNMGITATISYQSTHSSVTSPNVVGVLEGADPVLKNEYVLLSAHTDHIGVAEHIELGDKINNGAMDNAAGVSTLLEMAHQITQSDQRPRRSMLFAMVTAEEKGLLGSDYFAHNPTVPIDSIVANVNLDMPVLTNAFDQLIGFGAQHSSLWGVIERAVATENMKLIPDPMPEQGIFVRSDQYSFVKKGIPAVFLVTADKADMIFDEHEISSQEFMIEHYHKPSDQLDLPINYDVAAQFVAINRVIATEVANTDERPQWNQDSFFATIDQE</sequence>
<keyword evidence="4" id="KW-1185">Reference proteome</keyword>
<evidence type="ECO:0000313" key="3">
    <source>
        <dbReference type="EMBL" id="MFC3194207.1"/>
    </source>
</evidence>
<name>A0ABV7JAK4_9GAMM</name>
<dbReference type="PANTHER" id="PTHR12147">
    <property type="entry name" value="METALLOPEPTIDASE M28 FAMILY MEMBER"/>
    <property type="match status" value="1"/>
</dbReference>
<feature type="signal peptide" evidence="1">
    <location>
        <begin position="1"/>
        <end position="24"/>
    </location>
</feature>